<dbReference type="InterPro" id="IPR029071">
    <property type="entry name" value="Ubiquitin-like_domsf"/>
</dbReference>
<keyword evidence="3" id="KW-1185">Reference proteome</keyword>
<name>A0A183IGI9_9BILA</name>
<reference evidence="4" key="1">
    <citation type="submission" date="2016-06" db="UniProtKB">
        <authorList>
            <consortium name="WormBaseParasite"/>
        </authorList>
    </citation>
    <scope>IDENTIFICATION</scope>
</reference>
<dbReference type="Pfam" id="PF00788">
    <property type="entry name" value="RA"/>
    <property type="match status" value="2"/>
</dbReference>
<feature type="domain" description="Ras-associating" evidence="1">
    <location>
        <begin position="129"/>
        <end position="178"/>
    </location>
</feature>
<dbReference type="SUPFAM" id="SSF54236">
    <property type="entry name" value="Ubiquitin-like"/>
    <property type="match status" value="2"/>
</dbReference>
<dbReference type="PROSITE" id="PS50200">
    <property type="entry name" value="RA"/>
    <property type="match status" value="2"/>
</dbReference>
<accession>A0A183IGI9</accession>
<organism evidence="4">
    <name type="scientific">Soboliphyme baturini</name>
    <dbReference type="NCBI Taxonomy" id="241478"/>
    <lineage>
        <taxon>Eukaryota</taxon>
        <taxon>Metazoa</taxon>
        <taxon>Ecdysozoa</taxon>
        <taxon>Nematoda</taxon>
        <taxon>Enoplea</taxon>
        <taxon>Dorylaimia</taxon>
        <taxon>Dioctophymatida</taxon>
        <taxon>Dioctophymatoidea</taxon>
        <taxon>Soboliphymatidae</taxon>
        <taxon>Soboliphyme</taxon>
    </lineage>
</organism>
<evidence type="ECO:0000313" key="3">
    <source>
        <dbReference type="Proteomes" id="UP000270296"/>
    </source>
</evidence>
<proteinExistence type="predicted"/>
<dbReference type="PANTHER" id="PTHR21298">
    <property type="entry name" value="GH01721P"/>
    <property type="match status" value="1"/>
</dbReference>
<dbReference type="InterPro" id="IPR000159">
    <property type="entry name" value="RA_dom"/>
</dbReference>
<sequence length="251" mass="28099">MMVVDGAEALFVIESAVPSKFPDFPPKEDMGTIKVYTSELQPGTDYKTLFVSTNTSADEMIQLVLAKFGRQCRDPNLFYLTMELNTKYEGASVSNSLVLDRDAKPLELQACHPKEMSKFLLHVRPSFQIRVYDHCLHSASNYKSLLISNKTTCLETIRLVLKMNKVSYAAEEFNIVLKNIITGARHQLPHDLTLASVESYCTTGAYQLHLKAPPKPMTISRRCLVGGAFRPPFLIDEDPFSGLASELANFI</sequence>
<dbReference type="Proteomes" id="UP000270296">
    <property type="component" value="Unassembled WGS sequence"/>
</dbReference>
<dbReference type="OrthoDB" id="3908708at2759"/>
<evidence type="ECO:0000313" key="2">
    <source>
        <dbReference type="EMBL" id="VDO98744.1"/>
    </source>
</evidence>
<dbReference type="AlphaFoldDB" id="A0A183IGI9"/>
<dbReference type="GO" id="GO:0045742">
    <property type="term" value="P:positive regulation of epidermal growth factor receptor signaling pathway"/>
    <property type="evidence" value="ECO:0007669"/>
    <property type="project" value="TreeGrafter"/>
</dbReference>
<gene>
    <name evidence="2" type="ORF">SBAD_LOCUS2733</name>
</gene>
<evidence type="ECO:0000259" key="1">
    <source>
        <dbReference type="PROSITE" id="PS50200"/>
    </source>
</evidence>
<protein>
    <submittedName>
        <fullName evidence="4">Ras-associating domain-containing protein</fullName>
    </submittedName>
</protein>
<dbReference type="EMBL" id="UZAM01007376">
    <property type="protein sequence ID" value="VDO98744.1"/>
    <property type="molecule type" value="Genomic_DNA"/>
</dbReference>
<dbReference type="SMART" id="SM00314">
    <property type="entry name" value="RA"/>
    <property type="match status" value="1"/>
</dbReference>
<dbReference type="WBParaSite" id="SBAD_0000286301-mRNA-1">
    <property type="protein sequence ID" value="SBAD_0000286301-mRNA-1"/>
    <property type="gene ID" value="SBAD_0000286301"/>
</dbReference>
<dbReference type="PANTHER" id="PTHR21298:SF2">
    <property type="entry name" value="GH01721P"/>
    <property type="match status" value="1"/>
</dbReference>
<evidence type="ECO:0000313" key="4">
    <source>
        <dbReference type="WBParaSite" id="SBAD_0000286301-mRNA-1"/>
    </source>
</evidence>
<dbReference type="GO" id="GO:0045743">
    <property type="term" value="P:positive regulation of fibroblast growth factor receptor signaling pathway"/>
    <property type="evidence" value="ECO:0007669"/>
    <property type="project" value="TreeGrafter"/>
</dbReference>
<feature type="domain" description="Ras-associating" evidence="1">
    <location>
        <begin position="29"/>
        <end position="126"/>
    </location>
</feature>
<dbReference type="CDD" id="cd17043">
    <property type="entry name" value="RA"/>
    <property type="match status" value="1"/>
</dbReference>
<dbReference type="GO" id="GO:0007165">
    <property type="term" value="P:signal transduction"/>
    <property type="evidence" value="ECO:0007669"/>
    <property type="project" value="InterPro"/>
</dbReference>
<dbReference type="Gene3D" id="3.10.20.90">
    <property type="entry name" value="Phosphatidylinositol 3-kinase Catalytic Subunit, Chain A, domain 1"/>
    <property type="match status" value="2"/>
</dbReference>
<reference evidence="2 3" key="2">
    <citation type="submission" date="2018-11" db="EMBL/GenBank/DDBJ databases">
        <authorList>
            <consortium name="Pathogen Informatics"/>
        </authorList>
    </citation>
    <scope>NUCLEOTIDE SEQUENCE [LARGE SCALE GENOMIC DNA]</scope>
</reference>